<dbReference type="EMBL" id="SZPZ01000002">
    <property type="protein sequence ID" value="TKK79153.1"/>
    <property type="molecule type" value="Genomic_DNA"/>
</dbReference>
<comment type="caution">
    <text evidence="2">The sequence shown here is derived from an EMBL/GenBank/DDBJ whole genome shotgun (WGS) entry which is preliminary data.</text>
</comment>
<accession>A0A4V5V084</accession>
<evidence type="ECO:0000313" key="3">
    <source>
        <dbReference type="Proteomes" id="UP000305836"/>
    </source>
</evidence>
<reference evidence="2 3" key="1">
    <citation type="submission" date="2019-04" db="EMBL/GenBank/DDBJ databases">
        <title>Kribbella sp. NEAU-THZ 27 nov., a novel actinomycete isolated from soil.</title>
        <authorList>
            <person name="Duan L."/>
        </authorList>
    </citation>
    <scope>NUCLEOTIDE SEQUENCE [LARGE SCALE GENOMIC DNA]</scope>
    <source>
        <strain evidence="2">NEAU-THZ 27</strain>
        <strain evidence="3">NEAU-THZ27</strain>
    </source>
</reference>
<dbReference type="EMBL" id="SZPZ01000001">
    <property type="protein sequence ID" value="TKK83223.1"/>
    <property type="molecule type" value="Genomic_DNA"/>
</dbReference>
<proteinExistence type="predicted"/>
<evidence type="ECO:0000313" key="2">
    <source>
        <dbReference type="EMBL" id="TKK83223.1"/>
    </source>
</evidence>
<dbReference type="AlphaFoldDB" id="A0A4V5V084"/>
<dbReference type="RefSeq" id="WP_137253908.1">
    <property type="nucleotide sequence ID" value="NZ_JBHSPQ010000001.1"/>
</dbReference>
<dbReference type="Proteomes" id="UP000305836">
    <property type="component" value="Unassembled WGS sequence"/>
</dbReference>
<name>A0A4V5V084_9ACTN</name>
<sequence>MSEGQWKHQEHDFIGPDGEWIAVTVDEDGSVEVWYYDHRSVVVHHAVEDWTDEGRKKWMTRTRIAPGEPQPSIPAIE</sequence>
<keyword evidence="3" id="KW-1185">Reference proteome</keyword>
<organism evidence="2 3">
    <name type="scientific">Kribbella jiaozuonensis</name>
    <dbReference type="NCBI Taxonomy" id="2575441"/>
    <lineage>
        <taxon>Bacteria</taxon>
        <taxon>Bacillati</taxon>
        <taxon>Actinomycetota</taxon>
        <taxon>Actinomycetes</taxon>
        <taxon>Propionibacteriales</taxon>
        <taxon>Kribbellaceae</taxon>
        <taxon>Kribbella</taxon>
    </lineage>
</organism>
<gene>
    <name evidence="2" type="ORF">FDA38_10985</name>
    <name evidence="1" type="ORF">FDA38_12030</name>
</gene>
<evidence type="ECO:0000313" key="1">
    <source>
        <dbReference type="EMBL" id="TKK79153.1"/>
    </source>
</evidence>
<protein>
    <submittedName>
        <fullName evidence="2">Uncharacterized protein</fullName>
    </submittedName>
</protein>